<evidence type="ECO:0000259" key="6">
    <source>
        <dbReference type="Pfam" id="PF04349"/>
    </source>
</evidence>
<sequence>MAGRCGKIVNDLARNSVARDQKMPLFRGVVALFQAKKVIMSASINRREFTALLAALGIVLPLGSARAAARLGSAVPFSFEGLVEAARQKAARPYAPPQTRAADVLERIDYDNHWKIQFRPDHTLELGGGKAPIRFFHLGRYFKDPVGINVIEGDRSRPVLYGPDYFDMPKDSPARALPEDIGFAGFRVMEEGAEKDWLAFLGAAYFRSSGELDQFGMSARAVAIDVALPTPEEFPRFTDFWFAPSETGTLTIYMAMDGPSITGALRMDCDRSKGVVMDISARYFMRKDIARLGLGALTSMFWYDQSNARSGKDWRPEIHDSDGLAIWTGAGERLWRPLNNPPSVMTSSFVDRDVRGFGLMQRDRSFENYQDDGVFYEKRSSVWIEPKGGWGDGTVQLVEIPTDDEIHDNIVAYWVPLTPAKAGDAVAIDYKVHWLADEPHPPAVARTVSTRVGMGGVPGQPRPKGVVKFVVDFEGGVLGDLTVKDGVLAVVEASQGRISGVYTLPVVGTKRWRAFFDFTAEGVAPVEMRMFLKNETATLTETWLYQYHPGRLVAVD</sequence>
<organism evidence="7 8">
    <name type="scientific">Methylobrevis pamukkalensis</name>
    <dbReference type="NCBI Taxonomy" id="1439726"/>
    <lineage>
        <taxon>Bacteria</taxon>
        <taxon>Pseudomonadati</taxon>
        <taxon>Pseudomonadota</taxon>
        <taxon>Alphaproteobacteria</taxon>
        <taxon>Hyphomicrobiales</taxon>
        <taxon>Pleomorphomonadaceae</taxon>
        <taxon>Methylobrevis</taxon>
    </lineage>
</organism>
<gene>
    <name evidence="7" type="primary">mdoD</name>
    <name evidence="7" type="ORF">A6302_02505</name>
</gene>
<keyword evidence="4" id="KW-0732">Signal</keyword>
<dbReference type="GO" id="GO:0030246">
    <property type="term" value="F:carbohydrate binding"/>
    <property type="evidence" value="ECO:0007669"/>
    <property type="project" value="InterPro"/>
</dbReference>
<comment type="pathway">
    <text evidence="2">Glycan metabolism; osmoregulated periplasmic glucan (OPG) biosynthesis.</text>
</comment>
<name>A0A1E3H3Q8_9HYPH</name>
<keyword evidence="8" id="KW-1185">Reference proteome</keyword>
<dbReference type="GO" id="GO:0003824">
    <property type="term" value="F:catalytic activity"/>
    <property type="evidence" value="ECO:0007669"/>
    <property type="project" value="InterPro"/>
</dbReference>
<dbReference type="InterPro" id="IPR011013">
    <property type="entry name" value="Gal_mutarotase_sf_dom"/>
</dbReference>
<proteinExistence type="inferred from homology"/>
<dbReference type="PIRSF" id="PIRSF006281">
    <property type="entry name" value="MdoG"/>
    <property type="match status" value="1"/>
</dbReference>
<dbReference type="GO" id="GO:0051274">
    <property type="term" value="P:beta-glucan biosynthetic process"/>
    <property type="evidence" value="ECO:0007669"/>
    <property type="project" value="TreeGrafter"/>
</dbReference>
<feature type="domain" description="Glucan biosynthesis periplasmic MdoG C-terminal" evidence="6">
    <location>
        <begin position="77"/>
        <end position="547"/>
    </location>
</feature>
<dbReference type="Pfam" id="PF04349">
    <property type="entry name" value="MdoG"/>
    <property type="match status" value="1"/>
</dbReference>
<dbReference type="InterPro" id="IPR014438">
    <property type="entry name" value="Glucan_biosyn_MdoG/MdoD"/>
</dbReference>
<dbReference type="InterPro" id="IPR013783">
    <property type="entry name" value="Ig-like_fold"/>
</dbReference>
<evidence type="ECO:0000256" key="3">
    <source>
        <dbReference type="ARBA" id="ARBA00009284"/>
    </source>
</evidence>
<reference evidence="7 8" key="1">
    <citation type="submission" date="2016-07" db="EMBL/GenBank/DDBJ databases">
        <title>Draft Genome Sequence of Methylobrevis pamukkalensis PK2.</title>
        <authorList>
            <person name="Vasilenko O.V."/>
            <person name="Doronina N.V."/>
            <person name="Shmareva M.N."/>
            <person name="Tarlachkov S.V."/>
            <person name="Mustakhimov I."/>
            <person name="Trotsenko Y.A."/>
        </authorList>
    </citation>
    <scope>NUCLEOTIDE SEQUENCE [LARGE SCALE GENOMIC DNA]</scope>
    <source>
        <strain evidence="7 8">PK2</strain>
    </source>
</reference>
<dbReference type="Proteomes" id="UP000094622">
    <property type="component" value="Unassembled WGS sequence"/>
</dbReference>
<evidence type="ECO:0000313" key="8">
    <source>
        <dbReference type="Proteomes" id="UP000094622"/>
    </source>
</evidence>
<dbReference type="GO" id="GO:0030288">
    <property type="term" value="C:outer membrane-bounded periplasmic space"/>
    <property type="evidence" value="ECO:0007669"/>
    <property type="project" value="TreeGrafter"/>
</dbReference>
<keyword evidence="5" id="KW-0574">Periplasm</keyword>
<dbReference type="Gene3D" id="2.70.98.10">
    <property type="match status" value="1"/>
</dbReference>
<dbReference type="AlphaFoldDB" id="A0A1E3H3Q8"/>
<dbReference type="InterPro" id="IPR014718">
    <property type="entry name" value="GH-type_carb-bd"/>
</dbReference>
<dbReference type="SUPFAM" id="SSF81296">
    <property type="entry name" value="E set domains"/>
    <property type="match status" value="1"/>
</dbReference>
<dbReference type="UniPathway" id="UPA00637"/>
<evidence type="ECO:0000256" key="2">
    <source>
        <dbReference type="ARBA" id="ARBA00005001"/>
    </source>
</evidence>
<accession>A0A1E3H3Q8</accession>
<comment type="subcellular location">
    <subcellularLocation>
        <location evidence="1">Periplasm</location>
    </subcellularLocation>
</comment>
<comment type="similarity">
    <text evidence="3">Belongs to the OpgD/OpgG family.</text>
</comment>
<evidence type="ECO:0000256" key="1">
    <source>
        <dbReference type="ARBA" id="ARBA00004418"/>
    </source>
</evidence>
<dbReference type="Gene3D" id="2.60.40.10">
    <property type="entry name" value="Immunoglobulins"/>
    <property type="match status" value="1"/>
</dbReference>
<protein>
    <submittedName>
        <fullName evidence="7">Glucans biosynthesis protein D</fullName>
    </submittedName>
</protein>
<dbReference type="InterPro" id="IPR007444">
    <property type="entry name" value="Glucan_biosyn_MdoG_C"/>
</dbReference>
<dbReference type="SUPFAM" id="SSF74650">
    <property type="entry name" value="Galactose mutarotase-like"/>
    <property type="match status" value="1"/>
</dbReference>
<evidence type="ECO:0000256" key="4">
    <source>
        <dbReference type="ARBA" id="ARBA00022729"/>
    </source>
</evidence>
<dbReference type="PANTHER" id="PTHR30504:SF3">
    <property type="entry name" value="GLUCANS BIOSYNTHESIS PROTEIN D"/>
    <property type="match status" value="1"/>
</dbReference>
<dbReference type="EMBL" id="MCRJ01000059">
    <property type="protein sequence ID" value="ODN70171.1"/>
    <property type="molecule type" value="Genomic_DNA"/>
</dbReference>
<dbReference type="InterPro" id="IPR014756">
    <property type="entry name" value="Ig_E-set"/>
</dbReference>
<evidence type="ECO:0000256" key="5">
    <source>
        <dbReference type="ARBA" id="ARBA00022764"/>
    </source>
</evidence>
<evidence type="ECO:0000313" key="7">
    <source>
        <dbReference type="EMBL" id="ODN70171.1"/>
    </source>
</evidence>
<dbReference type="PATRIC" id="fig|1439726.3.peg.2633"/>
<dbReference type="PANTHER" id="PTHR30504">
    <property type="entry name" value="GLUCANS BIOSYNTHESIS PROTEIN"/>
    <property type="match status" value="1"/>
</dbReference>
<comment type="caution">
    <text evidence="7">The sequence shown here is derived from an EMBL/GenBank/DDBJ whole genome shotgun (WGS) entry which is preliminary data.</text>
</comment>